<dbReference type="EMBL" id="LRGB01001976">
    <property type="protein sequence ID" value="KZS09796.1"/>
    <property type="molecule type" value="Genomic_DNA"/>
</dbReference>
<evidence type="ECO:0000313" key="2">
    <source>
        <dbReference type="EMBL" id="KZS09796.1"/>
    </source>
</evidence>
<feature type="region of interest" description="Disordered" evidence="1">
    <location>
        <begin position="136"/>
        <end position="156"/>
    </location>
</feature>
<evidence type="ECO:0008006" key="4">
    <source>
        <dbReference type="Google" id="ProtNLM"/>
    </source>
</evidence>
<proteinExistence type="predicted"/>
<name>A0A164SNI1_9CRUS</name>
<dbReference type="Proteomes" id="UP000076858">
    <property type="component" value="Unassembled WGS sequence"/>
</dbReference>
<organism evidence="2 3">
    <name type="scientific">Daphnia magna</name>
    <dbReference type="NCBI Taxonomy" id="35525"/>
    <lineage>
        <taxon>Eukaryota</taxon>
        <taxon>Metazoa</taxon>
        <taxon>Ecdysozoa</taxon>
        <taxon>Arthropoda</taxon>
        <taxon>Crustacea</taxon>
        <taxon>Branchiopoda</taxon>
        <taxon>Diplostraca</taxon>
        <taxon>Cladocera</taxon>
        <taxon>Anomopoda</taxon>
        <taxon>Daphniidae</taxon>
        <taxon>Daphnia</taxon>
    </lineage>
</organism>
<gene>
    <name evidence="2" type="ORF">APZ42_025894</name>
</gene>
<reference evidence="2 3" key="1">
    <citation type="submission" date="2016-03" db="EMBL/GenBank/DDBJ databases">
        <title>EvidentialGene: Evidence-directed Construction of Genes on Genomes.</title>
        <authorList>
            <person name="Gilbert D.G."/>
            <person name="Choi J.-H."/>
            <person name="Mockaitis K."/>
            <person name="Colbourne J."/>
            <person name="Pfrender M."/>
        </authorList>
    </citation>
    <scope>NUCLEOTIDE SEQUENCE [LARGE SCALE GENOMIC DNA]</scope>
    <source>
        <strain evidence="2 3">Xinb3</strain>
        <tissue evidence="2">Complete organism</tissue>
    </source>
</reference>
<accession>A0A164SNI1</accession>
<dbReference type="OrthoDB" id="6383334at2759"/>
<dbReference type="AlphaFoldDB" id="A0A164SNI1"/>
<sequence>MADLSDQLSMDGSVASVSRPLTIVSRLMVLFDFVEYAPGAGLLSHVIRPQLPESEEDAVAMMKIYVGSKRQLAIRWKAKKPNSTSSWHLIPLVSTANSKDTVIRVGKAVLISDDKDSFSTMRTKIIKSLTASADRKVADRPKAQSGQFSSEKHPYEDIEQELAETDVKIAKLEEDNRQLKLKVLELQEKISAFKEDPVQLLTETVRAQTIVVQRYIERLEGNQSAVGQLPCTPGPSLDAVTSINSENTPVKLYGNINIDKQKLRQATVTGRMKTQNPVRCLNATVSVLLSGWWTKSELSLFSLAGRACPSIPGSKPKAKFPEEVMEAIVKFSIAKRESWHKVLLTADQIKTAIGDRLLACHTSEKKIKLQEAAALNVAGKKDSLSLRNSDLQIENCNNVPYNGSEE</sequence>
<evidence type="ECO:0000313" key="3">
    <source>
        <dbReference type="Proteomes" id="UP000076858"/>
    </source>
</evidence>
<protein>
    <recommendedName>
        <fullName evidence="4">BEN domain-containing protein</fullName>
    </recommendedName>
</protein>
<comment type="caution">
    <text evidence="2">The sequence shown here is derived from an EMBL/GenBank/DDBJ whole genome shotgun (WGS) entry which is preliminary data.</text>
</comment>
<evidence type="ECO:0000256" key="1">
    <source>
        <dbReference type="SAM" id="MobiDB-lite"/>
    </source>
</evidence>
<keyword evidence="3" id="KW-1185">Reference proteome</keyword>